<proteinExistence type="predicted"/>
<dbReference type="Proteomes" id="UP000029914">
    <property type="component" value="Chromosome"/>
</dbReference>
<dbReference type="eggNOG" id="COG3885">
    <property type="taxonomic scope" value="Bacteria"/>
</dbReference>
<dbReference type="EMBL" id="CP006764">
    <property type="protein sequence ID" value="AIT61294.1"/>
    <property type="molecule type" value="Genomic_DNA"/>
</dbReference>
<evidence type="ECO:0000313" key="2">
    <source>
        <dbReference type="Proteomes" id="UP000029914"/>
    </source>
</evidence>
<keyword evidence="2" id="KW-1185">Reference proteome</keyword>
<gene>
    <name evidence="1" type="ORF">CDOO_08515</name>
</gene>
<reference evidence="1 2" key="1">
    <citation type="submission" date="2013-09" db="EMBL/GenBank/DDBJ databases">
        <title>Complete genome sequence of Corynebacterium doosanense CAU 212(T) (=DSM 45436(T)), isolated from activated sludge.</title>
        <authorList>
            <person name="Schaffert L."/>
            <person name="Albersmeier A."/>
            <person name="Kalinowski J."/>
            <person name="Ruckert C."/>
        </authorList>
    </citation>
    <scope>NUCLEOTIDE SEQUENCE [LARGE SCALE GENOMIC DNA]</scope>
    <source>
        <strain evidence="1 2">CAU 212</strain>
    </source>
</reference>
<organism evidence="1 2">
    <name type="scientific">Corynebacterium doosanense CAU 212 = DSM 45436</name>
    <dbReference type="NCBI Taxonomy" id="558173"/>
    <lineage>
        <taxon>Bacteria</taxon>
        <taxon>Bacillati</taxon>
        <taxon>Actinomycetota</taxon>
        <taxon>Actinomycetes</taxon>
        <taxon>Mycobacteriales</taxon>
        <taxon>Corynebacteriaceae</taxon>
        <taxon>Corynebacterium</taxon>
    </lineage>
</organism>
<sequence length="197" mass="20612">MKHNIVIMPASPALVAELAPQDLAGRTLLDAVRTLVAGADQVELVGSRDERWRTEHTGSFAAWGAPRVTVGSGNYLPELLQRYALGPGLSARVTGVRGELGELNPRALTLVAVDGSAGMTPRAPLALLDGAEAADQWCRAVLAGGKRLALAGESLREAGILEAGLWDELAGVDKRDAALLEADTTLGVARYVAGWVL</sequence>
<accession>A0A097IGQ4</accession>
<dbReference type="HOGENOM" id="CLU_1223081_0_0_11"/>
<dbReference type="AlphaFoldDB" id="A0A097IGQ4"/>
<dbReference type="KEGG" id="cdo:CDOO_08515"/>
<protein>
    <submittedName>
        <fullName evidence="1">Uncharacterized protein</fullName>
    </submittedName>
</protein>
<dbReference type="RefSeq" id="WP_018021050.1">
    <property type="nucleotide sequence ID" value="NZ_AQUX01000001.1"/>
</dbReference>
<name>A0A097IGQ4_9CORY</name>
<dbReference type="STRING" id="558173.CDOO_08515"/>
<evidence type="ECO:0000313" key="1">
    <source>
        <dbReference type="EMBL" id="AIT61294.1"/>
    </source>
</evidence>